<organism evidence="3 4">
    <name type="scientific">Electrophorus voltai</name>
    <dbReference type="NCBI Taxonomy" id="2609070"/>
    <lineage>
        <taxon>Eukaryota</taxon>
        <taxon>Metazoa</taxon>
        <taxon>Chordata</taxon>
        <taxon>Craniata</taxon>
        <taxon>Vertebrata</taxon>
        <taxon>Euteleostomi</taxon>
        <taxon>Actinopterygii</taxon>
        <taxon>Neopterygii</taxon>
        <taxon>Teleostei</taxon>
        <taxon>Ostariophysi</taxon>
        <taxon>Gymnotiformes</taxon>
        <taxon>Gymnotoidei</taxon>
        <taxon>Gymnotidae</taxon>
        <taxon>Electrophorus</taxon>
    </lineage>
</organism>
<dbReference type="InterPro" id="IPR045119">
    <property type="entry name" value="SUN1-5"/>
</dbReference>
<feature type="transmembrane region" description="Helical" evidence="2">
    <location>
        <begin position="328"/>
        <end position="350"/>
    </location>
</feature>
<feature type="compositionally biased region" description="Low complexity" evidence="1">
    <location>
        <begin position="108"/>
        <end position="121"/>
    </location>
</feature>
<name>A0AAD8YRL4_9TELE</name>
<keyword evidence="2" id="KW-1133">Transmembrane helix</keyword>
<dbReference type="GO" id="GO:0043495">
    <property type="term" value="F:protein-membrane adaptor activity"/>
    <property type="evidence" value="ECO:0007669"/>
    <property type="project" value="TreeGrafter"/>
</dbReference>
<dbReference type="GO" id="GO:0034993">
    <property type="term" value="C:meiotic nuclear membrane microtubule tethering complex"/>
    <property type="evidence" value="ECO:0007669"/>
    <property type="project" value="TreeGrafter"/>
</dbReference>
<evidence type="ECO:0000313" key="3">
    <source>
        <dbReference type="EMBL" id="KAK1784520.1"/>
    </source>
</evidence>
<evidence type="ECO:0008006" key="5">
    <source>
        <dbReference type="Google" id="ProtNLM"/>
    </source>
</evidence>
<sequence>MDLNLRGRVSKFNPRKGWDTSKNVEERREQVLMKRIKDMGKYRSVTMLTIDEEEEGIEKNPRLGGAAGEDDGEITGFHIPSARVLSEKRGASGRVFKRKAGNRRLVKSSHTSSHDGSLSQSHGPYTSELITEAEFTARAFVLLYWWLGTAWHRLTSEISPFNVFLFSRHTAGVRKAILLFLFLLLLLFGAWYWYPFVSTQMLDTEEKTTVDPTQLNTPVQAPLDNHVLSVKLSAIRDEMMKWSEDRARNMEAMLTLQGNMQALRVKVKNINSQHQRQIFHLRSSLQAALEQLKASSPPHLVTEPANVYSGKSSSEDGDYPQSTQSTRAFAVLYLLMGIAWYSLTSGISLLDVFLFSRGSRVYCVHILIHSCTSLGLTHENEEGKPLGTFAYDQDGETIQIYQLPGEGTVGLTRWDNRQLLHLCM</sequence>
<dbReference type="Proteomes" id="UP001239994">
    <property type="component" value="Unassembled WGS sequence"/>
</dbReference>
<protein>
    <recommendedName>
        <fullName evidence="5">SUN domain-containing protein</fullName>
    </recommendedName>
</protein>
<reference evidence="3" key="1">
    <citation type="submission" date="2023-03" db="EMBL/GenBank/DDBJ databases">
        <title>Electrophorus voltai genome.</title>
        <authorList>
            <person name="Bian C."/>
        </authorList>
    </citation>
    <scope>NUCLEOTIDE SEQUENCE</scope>
    <source>
        <strain evidence="3">CB-2022</strain>
        <tissue evidence="3">Muscle</tissue>
    </source>
</reference>
<gene>
    <name evidence="3" type="ORF">P4O66_004753</name>
</gene>
<evidence type="ECO:0000256" key="1">
    <source>
        <dbReference type="SAM" id="MobiDB-lite"/>
    </source>
</evidence>
<keyword evidence="2" id="KW-0812">Transmembrane</keyword>
<dbReference type="PANTHER" id="PTHR12911">
    <property type="entry name" value="SAD1/UNC-84-LIKE PROTEIN-RELATED"/>
    <property type="match status" value="1"/>
</dbReference>
<dbReference type="EMBL" id="JAROKS010000092">
    <property type="protein sequence ID" value="KAK1784520.1"/>
    <property type="molecule type" value="Genomic_DNA"/>
</dbReference>
<dbReference type="AlphaFoldDB" id="A0AAD8YRL4"/>
<accession>A0AAD8YRL4</accession>
<evidence type="ECO:0000313" key="4">
    <source>
        <dbReference type="Proteomes" id="UP001239994"/>
    </source>
</evidence>
<feature type="region of interest" description="Disordered" evidence="1">
    <location>
        <begin position="102"/>
        <end position="121"/>
    </location>
</feature>
<keyword evidence="4" id="KW-1185">Reference proteome</keyword>
<comment type="caution">
    <text evidence="3">The sequence shown here is derived from an EMBL/GenBank/DDBJ whole genome shotgun (WGS) entry which is preliminary data.</text>
</comment>
<evidence type="ECO:0000256" key="2">
    <source>
        <dbReference type="SAM" id="Phobius"/>
    </source>
</evidence>
<feature type="transmembrane region" description="Helical" evidence="2">
    <location>
        <begin position="176"/>
        <end position="194"/>
    </location>
</feature>
<keyword evidence="2" id="KW-0472">Membrane</keyword>
<feature type="region of interest" description="Disordered" evidence="1">
    <location>
        <begin position="300"/>
        <end position="320"/>
    </location>
</feature>
<dbReference type="PANTHER" id="PTHR12911:SF44">
    <property type="entry name" value="SUN DOMAIN-CONTAINING PROTEIN 5"/>
    <property type="match status" value="1"/>
</dbReference>
<proteinExistence type="predicted"/>